<gene>
    <name evidence="4" type="ORF">ENT08_06100</name>
</gene>
<feature type="transmembrane region" description="Helical" evidence="2">
    <location>
        <begin position="20"/>
        <end position="39"/>
    </location>
</feature>
<evidence type="ECO:0000256" key="2">
    <source>
        <dbReference type="SAM" id="Phobius"/>
    </source>
</evidence>
<accession>A0A7V4LCZ7</accession>
<proteinExistence type="inferred from homology"/>
<comment type="similarity">
    <text evidence="1">Belongs to the bacterial sugar transferase family.</text>
</comment>
<evidence type="ECO:0000256" key="1">
    <source>
        <dbReference type="ARBA" id="ARBA00006464"/>
    </source>
</evidence>
<name>A0A7V4LCZ7_9BACT</name>
<dbReference type="InterPro" id="IPR003362">
    <property type="entry name" value="Bact_transf"/>
</dbReference>
<dbReference type="PANTHER" id="PTHR30576">
    <property type="entry name" value="COLANIC BIOSYNTHESIS UDP-GLUCOSE LIPID CARRIER TRANSFERASE"/>
    <property type="match status" value="1"/>
</dbReference>
<dbReference type="AlphaFoldDB" id="A0A7V4LCZ7"/>
<evidence type="ECO:0000259" key="3">
    <source>
        <dbReference type="Pfam" id="PF02397"/>
    </source>
</evidence>
<keyword evidence="2" id="KW-0472">Membrane</keyword>
<comment type="caution">
    <text evidence="4">The sequence shown here is derived from an EMBL/GenBank/DDBJ whole genome shotgun (WGS) entry which is preliminary data.</text>
</comment>
<keyword evidence="2" id="KW-1133">Transmembrane helix</keyword>
<dbReference type="PANTHER" id="PTHR30576:SF8">
    <property type="entry name" value="UNDECAPRENYL-PHOSPHATE GALACTOSE PHOSPHOTRANSFERASE"/>
    <property type="match status" value="1"/>
</dbReference>
<evidence type="ECO:0000313" key="4">
    <source>
        <dbReference type="EMBL" id="HGS05294.1"/>
    </source>
</evidence>
<organism evidence="4">
    <name type="scientific">Desulfobacca acetoxidans</name>
    <dbReference type="NCBI Taxonomy" id="60893"/>
    <lineage>
        <taxon>Bacteria</taxon>
        <taxon>Pseudomonadati</taxon>
        <taxon>Thermodesulfobacteriota</taxon>
        <taxon>Desulfobaccia</taxon>
        <taxon>Desulfobaccales</taxon>
        <taxon>Desulfobaccaceae</taxon>
        <taxon>Desulfobacca</taxon>
    </lineage>
</organism>
<reference evidence="4" key="1">
    <citation type="journal article" date="2020" name="mSystems">
        <title>Genome- and Community-Level Interaction Insights into Carbon Utilization and Element Cycling Functions of Hydrothermarchaeota in Hydrothermal Sediment.</title>
        <authorList>
            <person name="Zhou Z."/>
            <person name="Liu Y."/>
            <person name="Xu W."/>
            <person name="Pan J."/>
            <person name="Luo Z.H."/>
            <person name="Li M."/>
        </authorList>
    </citation>
    <scope>NUCLEOTIDE SEQUENCE [LARGE SCALE GENOMIC DNA]</scope>
    <source>
        <strain evidence="4">SpSt-548</strain>
    </source>
</reference>
<dbReference type="GO" id="GO:0016780">
    <property type="term" value="F:phosphotransferase activity, for other substituted phosphate groups"/>
    <property type="evidence" value="ECO:0007669"/>
    <property type="project" value="TreeGrafter"/>
</dbReference>
<dbReference type="Pfam" id="PF02397">
    <property type="entry name" value="Bac_transf"/>
    <property type="match status" value="1"/>
</dbReference>
<sequence>MEVRAWPLPVWKRTLDLAGAGLGLVFLAPLMGLIAFLVWRDLGRPLFFRQVRPGIEGRPFELIKFRTMTEARDAAGNLLPNEARLTPLGRALRALSLDELPELFNVLKGDMSLVGPRPLLMRYLPRYSPEQWRRHEVKPGITGWAQVNGRNAITWEEKFALDVWYVDNLSLGLDLKILALTVKKVFTREGVDQPGRVGSEEFLGST</sequence>
<feature type="domain" description="Bacterial sugar transferase" evidence="3">
    <location>
        <begin position="12"/>
        <end position="186"/>
    </location>
</feature>
<protein>
    <submittedName>
        <fullName evidence="4">Sugar transferase</fullName>
    </submittedName>
</protein>
<dbReference type="EMBL" id="DSXI01000358">
    <property type="protein sequence ID" value="HGS05294.1"/>
    <property type="molecule type" value="Genomic_DNA"/>
</dbReference>
<keyword evidence="2" id="KW-0812">Transmembrane</keyword>
<keyword evidence="4" id="KW-0808">Transferase</keyword>